<keyword evidence="1" id="KW-0732">Signal</keyword>
<name>Q750B6_EREGS</name>
<dbReference type="HOGENOM" id="CLU_1488680_0_0_1"/>
<evidence type="ECO:0000313" key="2">
    <source>
        <dbReference type="EMBL" id="AAS54530.1"/>
    </source>
</evidence>
<dbReference type="InParanoid" id="Q750B6"/>
<dbReference type="OMA" id="WIERNAD"/>
<proteinExistence type="predicted"/>
<dbReference type="KEGG" id="ago:AGOS_AGR041C"/>
<protein>
    <submittedName>
        <fullName evidence="2">AGR041Cp</fullName>
    </submittedName>
</protein>
<dbReference type="eggNOG" id="ENOG502S36Y">
    <property type="taxonomic scope" value="Eukaryota"/>
</dbReference>
<dbReference type="EMBL" id="AE016820">
    <property type="protein sequence ID" value="AAS54530.1"/>
    <property type="molecule type" value="Genomic_DNA"/>
</dbReference>
<accession>Q750B6</accession>
<dbReference type="GeneID" id="4623006"/>
<sequence>MLPAPVFQTIRAAAVAPALLLPATRALSSACTPRSWLSRLLYPPGRPGASSYRDNNSSGGNQCLLPIRSNAELNDALLISHSAPLLLNFTFRGVPQADALTGAANRIVLLETDKRINIADVEADFADTREGMLRFGVNSLPTLVAVRKTLPVDYYTLSEDELAEVNWLRLKAWIERNADDW</sequence>
<dbReference type="OrthoDB" id="19690at2759"/>
<reference evidence="2 3" key="1">
    <citation type="journal article" date="2004" name="Science">
        <title>The Ashbya gossypii genome as a tool for mapping the ancient Saccharomyces cerevisiae genome.</title>
        <authorList>
            <person name="Dietrich F.S."/>
            <person name="Voegeli S."/>
            <person name="Brachat S."/>
            <person name="Lerch A."/>
            <person name="Gates K."/>
            <person name="Steiner S."/>
            <person name="Mohr C."/>
            <person name="Pohlmann R."/>
            <person name="Luedi P."/>
            <person name="Choi S."/>
            <person name="Wing R.A."/>
            <person name="Flavier A."/>
            <person name="Gaffney T.D."/>
            <person name="Philippsen P."/>
        </authorList>
    </citation>
    <scope>NUCLEOTIDE SEQUENCE [LARGE SCALE GENOMIC DNA]</scope>
    <source>
        <strain evidence="3">ATCC 10895 / CBS 109.51 / FGSC 9923 / NRRL Y-1056</strain>
    </source>
</reference>
<dbReference type="AlphaFoldDB" id="Q750B6"/>
<feature type="chain" id="PRO_5004285300" evidence="1">
    <location>
        <begin position="27"/>
        <end position="181"/>
    </location>
</feature>
<evidence type="ECO:0000256" key="1">
    <source>
        <dbReference type="SAM" id="SignalP"/>
    </source>
</evidence>
<reference evidence="3" key="2">
    <citation type="journal article" date="2013" name="G3 (Bethesda)">
        <title>Genomes of Ashbya fungi isolated from insects reveal four mating-type loci, numerous translocations, lack of transposons, and distinct gene duplications.</title>
        <authorList>
            <person name="Dietrich F.S."/>
            <person name="Voegeli S."/>
            <person name="Kuo S."/>
            <person name="Philippsen P."/>
        </authorList>
    </citation>
    <scope>GENOME REANNOTATION</scope>
    <source>
        <strain evidence="3">ATCC 10895 / CBS 109.51 / FGSC 9923 / NRRL Y-1056</strain>
    </source>
</reference>
<feature type="signal peptide" evidence="1">
    <location>
        <begin position="1"/>
        <end position="26"/>
    </location>
</feature>
<keyword evidence="3" id="KW-1185">Reference proteome</keyword>
<organism evidence="2 3">
    <name type="scientific">Eremothecium gossypii (strain ATCC 10895 / CBS 109.51 / FGSC 9923 / NRRL Y-1056)</name>
    <name type="common">Yeast</name>
    <name type="synonym">Ashbya gossypii</name>
    <dbReference type="NCBI Taxonomy" id="284811"/>
    <lineage>
        <taxon>Eukaryota</taxon>
        <taxon>Fungi</taxon>
        <taxon>Dikarya</taxon>
        <taxon>Ascomycota</taxon>
        <taxon>Saccharomycotina</taxon>
        <taxon>Saccharomycetes</taxon>
        <taxon>Saccharomycetales</taxon>
        <taxon>Saccharomycetaceae</taxon>
        <taxon>Eremothecium</taxon>
    </lineage>
</organism>
<gene>
    <name evidence="2" type="ORF">AGOS_AGR041C</name>
</gene>
<evidence type="ECO:0000313" key="3">
    <source>
        <dbReference type="Proteomes" id="UP000000591"/>
    </source>
</evidence>
<dbReference type="Proteomes" id="UP000000591">
    <property type="component" value="Chromosome VII"/>
</dbReference>
<dbReference type="RefSeq" id="NP_986706.1">
    <property type="nucleotide sequence ID" value="NM_211768.1"/>
</dbReference>